<dbReference type="EMBL" id="RQTK01001408">
    <property type="protein sequence ID" value="RUS70444.1"/>
    <property type="molecule type" value="Genomic_DNA"/>
</dbReference>
<gene>
    <name evidence="2" type="ORF">EGW08_021793</name>
</gene>
<dbReference type="AlphaFoldDB" id="A0A3S1AWY5"/>
<keyword evidence="1" id="KW-0175">Coiled coil</keyword>
<protein>
    <submittedName>
        <fullName evidence="2">Uncharacterized protein</fullName>
    </submittedName>
</protein>
<feature type="non-terminal residue" evidence="2">
    <location>
        <position position="1"/>
    </location>
</feature>
<name>A0A3S1AWY5_ELYCH</name>
<evidence type="ECO:0000313" key="3">
    <source>
        <dbReference type="Proteomes" id="UP000271974"/>
    </source>
</evidence>
<evidence type="ECO:0000256" key="1">
    <source>
        <dbReference type="SAM" id="Coils"/>
    </source>
</evidence>
<comment type="caution">
    <text evidence="2">The sequence shown here is derived from an EMBL/GenBank/DDBJ whole genome shotgun (WGS) entry which is preliminary data.</text>
</comment>
<dbReference type="Proteomes" id="UP000271974">
    <property type="component" value="Unassembled WGS sequence"/>
</dbReference>
<feature type="coiled-coil region" evidence="1">
    <location>
        <begin position="51"/>
        <end position="93"/>
    </location>
</feature>
<feature type="non-terminal residue" evidence="2">
    <location>
        <position position="122"/>
    </location>
</feature>
<proteinExistence type="predicted"/>
<dbReference type="OrthoDB" id="8916439at2759"/>
<keyword evidence="3" id="KW-1185">Reference proteome</keyword>
<organism evidence="2 3">
    <name type="scientific">Elysia chlorotica</name>
    <name type="common">Eastern emerald elysia</name>
    <name type="synonym">Sea slug</name>
    <dbReference type="NCBI Taxonomy" id="188477"/>
    <lineage>
        <taxon>Eukaryota</taxon>
        <taxon>Metazoa</taxon>
        <taxon>Spiralia</taxon>
        <taxon>Lophotrochozoa</taxon>
        <taxon>Mollusca</taxon>
        <taxon>Gastropoda</taxon>
        <taxon>Heterobranchia</taxon>
        <taxon>Euthyneura</taxon>
        <taxon>Panpulmonata</taxon>
        <taxon>Sacoglossa</taxon>
        <taxon>Placobranchoidea</taxon>
        <taxon>Plakobranchidae</taxon>
        <taxon>Elysia</taxon>
    </lineage>
</organism>
<accession>A0A3S1AWY5</accession>
<sequence>RFTSEVTLKNERDDLRIKYYDAKAECLDEHIKYTDERLARSMQEVAVPRRSQAETQEMLDLRTENTALKRELLELQQKKEEEAAALLEKYKREVGKRKALHNALVELRGNIRVYLRPKPLTE</sequence>
<evidence type="ECO:0000313" key="2">
    <source>
        <dbReference type="EMBL" id="RUS70444.1"/>
    </source>
</evidence>
<reference evidence="2 3" key="1">
    <citation type="submission" date="2019-01" db="EMBL/GenBank/DDBJ databases">
        <title>A draft genome assembly of the solar-powered sea slug Elysia chlorotica.</title>
        <authorList>
            <person name="Cai H."/>
            <person name="Li Q."/>
            <person name="Fang X."/>
            <person name="Li J."/>
            <person name="Curtis N.E."/>
            <person name="Altenburger A."/>
            <person name="Shibata T."/>
            <person name="Feng M."/>
            <person name="Maeda T."/>
            <person name="Schwartz J.A."/>
            <person name="Shigenobu S."/>
            <person name="Lundholm N."/>
            <person name="Nishiyama T."/>
            <person name="Yang H."/>
            <person name="Hasebe M."/>
            <person name="Li S."/>
            <person name="Pierce S.K."/>
            <person name="Wang J."/>
        </authorList>
    </citation>
    <scope>NUCLEOTIDE SEQUENCE [LARGE SCALE GENOMIC DNA]</scope>
    <source>
        <strain evidence="2">EC2010</strain>
        <tissue evidence="2">Whole organism of an adult</tissue>
    </source>
</reference>